<evidence type="ECO:0000256" key="5">
    <source>
        <dbReference type="ARBA" id="ARBA00023136"/>
    </source>
</evidence>
<dbReference type="Gene3D" id="3.30.70.270">
    <property type="match status" value="1"/>
</dbReference>
<keyword evidence="4 7" id="KW-1133">Transmembrane helix</keyword>
<dbReference type="Proteomes" id="UP001275436">
    <property type="component" value="Unassembled WGS sequence"/>
</dbReference>
<accession>A0ABQ5TN13</accession>
<dbReference type="PANTHER" id="PTHR47618">
    <property type="entry name" value="BIFUNCTIONAL OLIGORIBONUCLEASE AND PAP PHOSPHATASE NRNA"/>
    <property type="match status" value="1"/>
</dbReference>
<dbReference type="Pfam" id="PF01368">
    <property type="entry name" value="DHH"/>
    <property type="match status" value="1"/>
</dbReference>
<keyword evidence="5 6" id="KW-0472">Membrane</keyword>
<comment type="similarity">
    <text evidence="6">Belongs to the GdpP/PdeA phosphodiesterase family.</text>
</comment>
<dbReference type="Gene3D" id="3.10.310.30">
    <property type="match status" value="1"/>
</dbReference>
<dbReference type="InterPro" id="IPR038763">
    <property type="entry name" value="DHH_sf"/>
</dbReference>
<organism evidence="9 10">
    <name type="scientific">Oceanobacillus kimchii</name>
    <dbReference type="NCBI Taxonomy" id="746691"/>
    <lineage>
        <taxon>Bacteria</taxon>
        <taxon>Bacillati</taxon>
        <taxon>Bacillota</taxon>
        <taxon>Bacilli</taxon>
        <taxon>Bacillales</taxon>
        <taxon>Bacillaceae</taxon>
        <taxon>Oceanobacillus</taxon>
    </lineage>
</organism>
<dbReference type="PANTHER" id="PTHR47618:SF2">
    <property type="entry name" value="CYCLIC-DI-AMP PHOSPHODIESTERASE GDPP"/>
    <property type="match status" value="1"/>
</dbReference>
<keyword evidence="3 7" id="KW-0812">Transmembrane</keyword>
<dbReference type="InterPro" id="IPR049553">
    <property type="entry name" value="GdpP-like_PAS"/>
</dbReference>
<name>A0ABQ5TN13_9BACI</name>
<dbReference type="InterPro" id="IPR043128">
    <property type="entry name" value="Rev_trsase/Diguanyl_cyclase"/>
</dbReference>
<keyword evidence="6" id="KW-0378">Hydrolase</keyword>
<evidence type="ECO:0000256" key="6">
    <source>
        <dbReference type="PIRNR" id="PIRNR026583"/>
    </source>
</evidence>
<feature type="domain" description="GGDEF" evidence="8">
    <location>
        <begin position="174"/>
        <end position="302"/>
    </location>
</feature>
<evidence type="ECO:0000256" key="1">
    <source>
        <dbReference type="ARBA" id="ARBA00004651"/>
    </source>
</evidence>
<dbReference type="PROSITE" id="PS50887">
    <property type="entry name" value="GGDEF"/>
    <property type="match status" value="1"/>
</dbReference>
<evidence type="ECO:0000313" key="9">
    <source>
        <dbReference type="EMBL" id="GLO68198.1"/>
    </source>
</evidence>
<dbReference type="Pfam" id="PF02272">
    <property type="entry name" value="DHHA1"/>
    <property type="match status" value="1"/>
</dbReference>
<evidence type="ECO:0000259" key="8">
    <source>
        <dbReference type="PROSITE" id="PS50887"/>
    </source>
</evidence>
<sequence>MPDLHNKPALSKHVWVVYGISIILLVALWYFQWIIGLIMTIVLAASFYYSIRTEQILLDEAEEYISTISHRVKKVGEEALLEMPFGIILFNDEFQIEWSNPYMNQFSEDRETLVGRSLHLLSEDLIPMIKENKEEVWVELAGYTFLTVIKKEEKLLYFMDRTDQEALKQRYHNEQTVLAIIFLDNYEEITQNMDDTAKSKLNSQVTTILNNWSSHYGLYLKRTSQERFLAVGTKKILQQLEKVKFDILDEVREMEGVENNPVTLSVGIGVGNMTLPELGEVAQSSLDLALGRGGDQVAIKDEQGKVRFYGGKTNPMEKRTRVRARVISHALKELVKASDNVMIMGHKSPDMDSIGAAIGVMNIAKTNGVPGYIVFDENDMETSVNRMMETIRSDEGLWDNFIDLEEAEERITQRSLLVIVDTHKPSMVGFESLLNKTEYKIVIDHHRRAEEFIDNPTLVYMEPYASSTAELVTELLEYQPKGTKLKMLEATALLAGIIVDTKSFTLRTGSRTFDAASYLRAQGADTVLVQRFLKEDLELYIERSQIIERSEIIHGHIAIAKAPEGISYSPVLIAQTADTLLTMTGISASFVISERFDGKIGISARSLGDVNVQVVMEKMNGGGHLTNAATQIDDTTIEEAAADLIEIIDEYEEGRASE</sequence>
<evidence type="ECO:0000256" key="7">
    <source>
        <dbReference type="SAM" id="Phobius"/>
    </source>
</evidence>
<dbReference type="EC" id="3.1.4.-" evidence="6"/>
<comment type="function">
    <text evidence="6">Has phosphodiesterase (PDE) activity against cyclic-di-AMP (c-di-AMP).</text>
</comment>
<dbReference type="Pfam" id="PF21370">
    <property type="entry name" value="PAS_GdpP"/>
    <property type="match status" value="1"/>
</dbReference>
<dbReference type="RefSeq" id="WP_017798729.1">
    <property type="nucleotide sequence ID" value="NZ_BSKO01000001.1"/>
</dbReference>
<dbReference type="InterPro" id="IPR014528">
    <property type="entry name" value="GdpP/PdeA"/>
</dbReference>
<dbReference type="InterPro" id="IPR051319">
    <property type="entry name" value="Oligoribo/pAp-PDE_c-di-AMP_PDE"/>
</dbReference>
<feature type="transmembrane region" description="Helical" evidence="7">
    <location>
        <begin position="15"/>
        <end position="48"/>
    </location>
</feature>
<comment type="subcellular location">
    <subcellularLocation>
        <location evidence="1">Cell membrane</location>
        <topology evidence="1">Multi-pass membrane protein</topology>
    </subcellularLocation>
</comment>
<evidence type="ECO:0000256" key="2">
    <source>
        <dbReference type="ARBA" id="ARBA00022475"/>
    </source>
</evidence>
<comment type="catalytic activity">
    <reaction evidence="6">
        <text>3',3'-c-di-AMP + H2O = 5'-O-phosphonoadenylyl-(3'-&gt;5')-adenosine + H(+)</text>
        <dbReference type="Rhea" id="RHEA:54420"/>
        <dbReference type="ChEBI" id="CHEBI:15377"/>
        <dbReference type="ChEBI" id="CHEBI:15378"/>
        <dbReference type="ChEBI" id="CHEBI:71500"/>
        <dbReference type="ChEBI" id="CHEBI:138171"/>
    </reaction>
</comment>
<gene>
    <name evidence="9" type="primary">gdpP</name>
    <name evidence="9" type="ORF">MACH08_39820</name>
</gene>
<keyword evidence="10" id="KW-1185">Reference proteome</keyword>
<dbReference type="SMART" id="SM00267">
    <property type="entry name" value="GGDEF"/>
    <property type="match status" value="1"/>
</dbReference>
<dbReference type="Gene3D" id="3.90.1640.10">
    <property type="entry name" value="inorganic pyrophosphatase (n-terminal core)"/>
    <property type="match status" value="1"/>
</dbReference>
<comment type="caution">
    <text evidence="9">The sequence shown here is derived from an EMBL/GenBank/DDBJ whole genome shotgun (WGS) entry which is preliminary data.</text>
</comment>
<protein>
    <recommendedName>
        <fullName evidence="6">Cyclic-di-AMP phosphodiesterase</fullName>
        <ecNumber evidence="6">3.1.4.-</ecNumber>
    </recommendedName>
</protein>
<proteinExistence type="inferred from homology"/>
<dbReference type="SUPFAM" id="SSF64182">
    <property type="entry name" value="DHH phosphoesterases"/>
    <property type="match status" value="1"/>
</dbReference>
<dbReference type="InterPro" id="IPR003156">
    <property type="entry name" value="DHHA1_dom"/>
</dbReference>
<dbReference type="EMBL" id="BSKO01000001">
    <property type="protein sequence ID" value="GLO68198.1"/>
    <property type="molecule type" value="Genomic_DNA"/>
</dbReference>
<evidence type="ECO:0000256" key="4">
    <source>
        <dbReference type="ARBA" id="ARBA00022989"/>
    </source>
</evidence>
<evidence type="ECO:0000313" key="10">
    <source>
        <dbReference type="Proteomes" id="UP001275436"/>
    </source>
</evidence>
<dbReference type="PIRSF" id="PIRSF026583">
    <property type="entry name" value="YybT"/>
    <property type="match status" value="1"/>
</dbReference>
<evidence type="ECO:0000256" key="3">
    <source>
        <dbReference type="ARBA" id="ARBA00022692"/>
    </source>
</evidence>
<keyword evidence="2 6" id="KW-1003">Cell membrane</keyword>
<dbReference type="Gene3D" id="3.30.450.20">
    <property type="entry name" value="PAS domain"/>
    <property type="match status" value="1"/>
</dbReference>
<dbReference type="InterPro" id="IPR001667">
    <property type="entry name" value="DDH_dom"/>
</dbReference>
<reference evidence="9 10" key="1">
    <citation type="submission" date="2023-02" db="EMBL/GenBank/DDBJ databases">
        <title>Oceanobacillus kimchii IFOP_LL358 isolated form Alexandrium catenella lab strain.</title>
        <authorList>
            <person name="Gajardo G."/>
            <person name="Ueki S."/>
            <person name="Maruyama F."/>
        </authorList>
    </citation>
    <scope>NUCLEOTIDE SEQUENCE [LARGE SCALE GENOMIC DNA]</scope>
    <source>
        <strain evidence="9 10">IFOP_LL358</strain>
    </source>
</reference>
<dbReference type="Pfam" id="PF24898">
    <property type="entry name" value="GGDEF_GdpP"/>
    <property type="match status" value="1"/>
</dbReference>
<dbReference type="InterPro" id="IPR000160">
    <property type="entry name" value="GGDEF_dom"/>
</dbReference>